<feature type="domain" description="Rhodanese" evidence="1">
    <location>
        <begin position="465"/>
        <end position="520"/>
    </location>
</feature>
<dbReference type="InterPro" id="IPR001763">
    <property type="entry name" value="Rhodanese-like_dom"/>
</dbReference>
<dbReference type="PROSITE" id="PS50206">
    <property type="entry name" value="RHODANESE_3"/>
    <property type="match status" value="1"/>
</dbReference>
<dbReference type="SUPFAM" id="SSF52821">
    <property type="entry name" value="Rhodanese/Cell cycle control phosphatase"/>
    <property type="match status" value="1"/>
</dbReference>
<evidence type="ECO:0000259" key="1">
    <source>
        <dbReference type="PROSITE" id="PS50206"/>
    </source>
</evidence>
<dbReference type="PANTHER" id="PTHR34209:SF3">
    <property type="entry name" value="RHODANESE_CELL CYCLE CONTROL PHOSPHATASE SUPERFAMILY PROTEIN"/>
    <property type="match status" value="1"/>
</dbReference>
<accession>A0A835DJK6</accession>
<dbReference type="OrthoDB" id="551300at2759"/>
<dbReference type="InterPro" id="IPR036873">
    <property type="entry name" value="Rhodanese-like_dom_sf"/>
</dbReference>
<dbReference type="Gene3D" id="3.40.250.10">
    <property type="entry name" value="Rhodanese-like domain"/>
    <property type="match status" value="1"/>
</dbReference>
<dbReference type="GO" id="GO:0090333">
    <property type="term" value="P:regulation of stomatal closure"/>
    <property type="evidence" value="ECO:0007669"/>
    <property type="project" value="InterPro"/>
</dbReference>
<dbReference type="GO" id="GO:0071277">
    <property type="term" value="P:cellular response to calcium ion"/>
    <property type="evidence" value="ECO:0007669"/>
    <property type="project" value="InterPro"/>
</dbReference>
<comment type="caution">
    <text evidence="2">The sequence shown here is derived from an EMBL/GenBank/DDBJ whole genome shotgun (WGS) entry which is preliminary data.</text>
</comment>
<proteinExistence type="predicted"/>
<protein>
    <recommendedName>
        <fullName evidence="1">Rhodanese domain-containing protein</fullName>
    </recommendedName>
</protein>
<name>A0A835DJK6_TETSI</name>
<gene>
    <name evidence="2" type="ORF">HHK36_013349</name>
</gene>
<evidence type="ECO:0000313" key="3">
    <source>
        <dbReference type="Proteomes" id="UP000655225"/>
    </source>
</evidence>
<dbReference type="InterPro" id="IPR044690">
    <property type="entry name" value="CAS_plant"/>
</dbReference>
<dbReference type="Gene3D" id="1.20.120.20">
    <property type="entry name" value="Apolipoprotein"/>
    <property type="match status" value="1"/>
</dbReference>
<dbReference type="EMBL" id="JABCRI010000008">
    <property type="protein sequence ID" value="KAF8402394.1"/>
    <property type="molecule type" value="Genomic_DNA"/>
</dbReference>
<organism evidence="2 3">
    <name type="scientific">Tetracentron sinense</name>
    <name type="common">Spur-leaf</name>
    <dbReference type="NCBI Taxonomy" id="13715"/>
    <lineage>
        <taxon>Eukaryota</taxon>
        <taxon>Viridiplantae</taxon>
        <taxon>Streptophyta</taxon>
        <taxon>Embryophyta</taxon>
        <taxon>Tracheophyta</taxon>
        <taxon>Spermatophyta</taxon>
        <taxon>Magnoliopsida</taxon>
        <taxon>Trochodendrales</taxon>
        <taxon>Trochodendraceae</taxon>
        <taxon>Tetracentron</taxon>
    </lineage>
</organism>
<dbReference type="PANTHER" id="PTHR34209">
    <property type="entry name" value="RHODANESE/CELL CYCLE CONTROL PHOSPHATASE SUPERFAMILY PROTEIN"/>
    <property type="match status" value="1"/>
</dbReference>
<dbReference type="Proteomes" id="UP000655225">
    <property type="component" value="Unassembled WGS sequence"/>
</dbReference>
<dbReference type="OMA" id="TSPFRMG"/>
<reference evidence="2 3" key="1">
    <citation type="submission" date="2020-04" db="EMBL/GenBank/DDBJ databases">
        <title>Plant Genome Project.</title>
        <authorList>
            <person name="Zhang R.-G."/>
        </authorList>
    </citation>
    <scope>NUCLEOTIDE SEQUENCE [LARGE SCALE GENOMIC DNA]</scope>
    <source>
        <strain evidence="2">YNK0</strain>
        <tissue evidence="2">Leaf</tissue>
    </source>
</reference>
<dbReference type="AlphaFoldDB" id="A0A835DJK6"/>
<evidence type="ECO:0000313" key="2">
    <source>
        <dbReference type="EMBL" id="KAF8402394.1"/>
    </source>
</evidence>
<keyword evidence="3" id="KW-1185">Reference proteome</keyword>
<dbReference type="GO" id="GO:0009704">
    <property type="term" value="P:de-etiolation"/>
    <property type="evidence" value="ECO:0007669"/>
    <property type="project" value="InterPro"/>
</dbReference>
<sequence>MVLQISLHAGLRSFPPSRKAIEVRCIMEDRVFMGTSITQEISFKSQATKSLYTHVIERPESGSMEFINIPPYPNELDDIERQFPNKWNYSTGSINEPDPIGRGILNYVESSNISTQEEELMDLPDQFTENTNILSGNAAPETISTFDATSNVVSENLTSVSDSLDKANDSLPSLKTNIEDFLSGVNESISGSVDKGEHAVKSSLDEITSSLTYAINSATEAVDNAVKTVFSTVDQTGELAGNGLTSFSSDLKEATSKAGFIAIDVLRRAIVAVEDYVASGTTFVLYSYGSAKELLPTEVRNVLNLSEEKAIEILRPVGTAFKQVYVTVEGLEKNLGLDPTDPIIPFVLFLGTSTTLGISYWVLTYGGYSGDLSPQSTLELLTGEEKVVLIDVRPEARDCKFFQPFLFCNCFCCKYQILVDLRERDGIPDLRRGARFKYASVTLPEIDGSVKGLVKSGRDLNDALIAAVIRNLKIIPDRSQIIVMDADGTRSKGIARSLRKFGVKASGFRSWVTNGLRVKELKPETTLTILNERNSILTDDLKA</sequence>